<dbReference type="PANTHER" id="PTHR42690">
    <property type="entry name" value="THREONINE SYNTHASE FAMILY MEMBER"/>
    <property type="match status" value="1"/>
</dbReference>
<dbReference type="InterPro" id="IPR051166">
    <property type="entry name" value="Threonine_Synthase"/>
</dbReference>
<comment type="function">
    <text evidence="2">Catalyzes the gamma-elimination of phosphate from L-phosphohomoserine and the beta-addition of water to produce L-threonine.</text>
</comment>
<keyword evidence="17" id="KW-1185">Reference proteome</keyword>
<dbReference type="InterPro" id="IPR036052">
    <property type="entry name" value="TrpB-like_PALP_sf"/>
</dbReference>
<dbReference type="UniPathway" id="UPA00050">
    <property type="reaction ID" value="UER00065"/>
</dbReference>
<keyword evidence="9 12" id="KW-0663">Pyridoxal phosphate</keyword>
<evidence type="ECO:0000256" key="11">
    <source>
        <dbReference type="ARBA" id="ARBA00050436"/>
    </source>
</evidence>
<dbReference type="InterPro" id="IPR004450">
    <property type="entry name" value="Thr_synthase-like"/>
</dbReference>
<dbReference type="Gene3D" id="3.40.50.1100">
    <property type="match status" value="2"/>
</dbReference>
<dbReference type="Pfam" id="PF00291">
    <property type="entry name" value="PALP"/>
    <property type="match status" value="1"/>
</dbReference>
<dbReference type="Gene3D" id="3.90.1380.10">
    <property type="entry name" value="Threonine synthase, N-terminal domain"/>
    <property type="match status" value="1"/>
</dbReference>
<evidence type="ECO:0000256" key="9">
    <source>
        <dbReference type="ARBA" id="ARBA00022898"/>
    </source>
</evidence>
<feature type="region of interest" description="Disordered" evidence="13">
    <location>
        <begin position="1"/>
        <end position="36"/>
    </location>
</feature>
<keyword evidence="8" id="KW-0791">Threonine biosynthesis</keyword>
<dbReference type="InterPro" id="IPR029144">
    <property type="entry name" value="Thr_synth_N"/>
</dbReference>
<evidence type="ECO:0000259" key="14">
    <source>
        <dbReference type="Pfam" id="PF00291"/>
    </source>
</evidence>
<dbReference type="EMBL" id="KZ613952">
    <property type="protein sequence ID" value="PMD35296.1"/>
    <property type="molecule type" value="Genomic_DNA"/>
</dbReference>
<protein>
    <recommendedName>
        <fullName evidence="6">Threonine synthase</fullName>
        <ecNumber evidence="5">4.2.3.1</ecNumber>
    </recommendedName>
</protein>
<feature type="domain" description="Tryptophan synthase beta chain-like PALP" evidence="14">
    <location>
        <begin position="123"/>
        <end position="357"/>
    </location>
</feature>
<dbReference type="EC" id="4.2.3.1" evidence="5"/>
<evidence type="ECO:0000256" key="13">
    <source>
        <dbReference type="SAM" id="MobiDB-lite"/>
    </source>
</evidence>
<feature type="domain" description="Threonine synthase N-terminal" evidence="15">
    <location>
        <begin position="36"/>
        <end position="115"/>
    </location>
</feature>
<proteinExistence type="inferred from homology"/>
<dbReference type="Proteomes" id="UP000235786">
    <property type="component" value="Unassembled WGS sequence"/>
</dbReference>
<evidence type="ECO:0000256" key="5">
    <source>
        <dbReference type="ARBA" id="ARBA00013028"/>
    </source>
</evidence>
<dbReference type="FunFam" id="3.90.1380.10:FF:000003">
    <property type="entry name" value="THR4p Threonine synthase"/>
    <property type="match status" value="1"/>
</dbReference>
<dbReference type="PROSITE" id="PS00165">
    <property type="entry name" value="DEHYDRATASE_SER_THR"/>
    <property type="match status" value="1"/>
</dbReference>
<dbReference type="PANTHER" id="PTHR42690:SF1">
    <property type="entry name" value="THREONINE SYNTHASE-LIKE 2"/>
    <property type="match status" value="1"/>
</dbReference>
<evidence type="ECO:0000256" key="1">
    <source>
        <dbReference type="ARBA" id="ARBA00001933"/>
    </source>
</evidence>
<comment type="similarity">
    <text evidence="4">Belongs to the threonine synthase family.</text>
</comment>
<evidence type="ECO:0000256" key="3">
    <source>
        <dbReference type="ARBA" id="ARBA00004979"/>
    </source>
</evidence>
<evidence type="ECO:0000256" key="4">
    <source>
        <dbReference type="ARBA" id="ARBA00005517"/>
    </source>
</evidence>
<dbReference type="InterPro" id="IPR001926">
    <property type="entry name" value="TrpB-like_PALP"/>
</dbReference>
<feature type="modified residue" description="N6-(pyridoxal phosphate)lysine" evidence="12">
    <location>
        <position position="149"/>
    </location>
</feature>
<dbReference type="GO" id="GO:0009088">
    <property type="term" value="P:threonine biosynthetic process"/>
    <property type="evidence" value="ECO:0007669"/>
    <property type="project" value="UniProtKB-UniPathway"/>
</dbReference>
<sequence length="578" mass="63908">MADSRTPVGLAVPTRKPAPTTVAEERKDTTHTPSQRYLSTRGDSYGLSFEEVVLKGLASDGGLFIPEEVPSLPRDWESKWQNLSFSDLAFEILSLYISPSEIPPADLKEIIDRSYSTFRAPETTPLITLNEKDNLYLLELFHGPTFAFKDVALQFLGNLFEYFLVRRNKGKTGRDRHHLTVVGATSGDTGSAAIYGLRGKKDISVFILHPQGRVSPIQEAQMTTVLDANVHNLAVEGSFDDCQDIVKALFADPKINETLKLGAVNSINWARILAQTTYYFHAYFTLSKSPAYKADHKVRFVVPTGNFGDILAGYFAKRMGLPSEKLVVATNENDILDRFWKSGHYEKKAVHGKVAEGGIPADGAKAHEDGVKETLSPAMDILVSSNFERLLWFLAYEFAAEAGMDDEWNKKQAGQEVEAWLKQLKTKGGFEVHADILKSAKRDFESERISDVQTLETIKKFYSSPSKNGTSNGNASKVGYILDPHSAIGVAASLRSIQRTPGVHHISLATAHPAKFANAVDLALKDEEGFSFNTVLPKEFIGLEQKEKRVTLVPKGAGWEGVRKIVEDEVEAELKGSR</sequence>
<evidence type="ECO:0000313" key="16">
    <source>
        <dbReference type="EMBL" id="PMD35296.1"/>
    </source>
</evidence>
<evidence type="ECO:0000256" key="10">
    <source>
        <dbReference type="ARBA" id="ARBA00023239"/>
    </source>
</evidence>
<dbReference type="InterPro" id="IPR037158">
    <property type="entry name" value="Thr_synth_N_sf"/>
</dbReference>
<dbReference type="InterPro" id="IPR000634">
    <property type="entry name" value="Ser/Thr_deHydtase_PyrdxlP-BS"/>
</dbReference>
<evidence type="ECO:0000259" key="15">
    <source>
        <dbReference type="Pfam" id="PF14821"/>
    </source>
</evidence>
<name>A0A2J6R9V0_HYAVF</name>
<gene>
    <name evidence="16" type="ORF">L207DRAFT_435499</name>
</gene>
<accession>A0A2J6R9V0</accession>
<evidence type="ECO:0000256" key="2">
    <source>
        <dbReference type="ARBA" id="ARBA00003648"/>
    </source>
</evidence>
<comment type="pathway">
    <text evidence="3">Amino-acid biosynthesis; L-threonine biosynthesis; L-threonine from L-aspartate: step 5/5.</text>
</comment>
<dbReference type="FunFam" id="3.40.50.1100:FF:000046">
    <property type="entry name" value="THR4p Threonine synthase"/>
    <property type="match status" value="1"/>
</dbReference>
<dbReference type="GO" id="GO:0004795">
    <property type="term" value="F:threonine synthase activity"/>
    <property type="evidence" value="ECO:0007669"/>
    <property type="project" value="UniProtKB-EC"/>
</dbReference>
<dbReference type="Pfam" id="PF14821">
    <property type="entry name" value="Thr_synth_N"/>
    <property type="match status" value="1"/>
</dbReference>
<dbReference type="OrthoDB" id="5203861at2759"/>
<comment type="cofactor">
    <cofactor evidence="1 12">
        <name>pyridoxal 5'-phosphate</name>
        <dbReference type="ChEBI" id="CHEBI:597326"/>
    </cofactor>
</comment>
<organism evidence="16 17">
    <name type="scientific">Hyaloscypha variabilis (strain UAMH 11265 / GT02V1 / F)</name>
    <name type="common">Meliniomyces variabilis</name>
    <dbReference type="NCBI Taxonomy" id="1149755"/>
    <lineage>
        <taxon>Eukaryota</taxon>
        <taxon>Fungi</taxon>
        <taxon>Dikarya</taxon>
        <taxon>Ascomycota</taxon>
        <taxon>Pezizomycotina</taxon>
        <taxon>Leotiomycetes</taxon>
        <taxon>Helotiales</taxon>
        <taxon>Hyaloscyphaceae</taxon>
        <taxon>Hyaloscypha</taxon>
        <taxon>Hyaloscypha variabilis</taxon>
    </lineage>
</organism>
<dbReference type="GO" id="GO:0030170">
    <property type="term" value="F:pyridoxal phosphate binding"/>
    <property type="evidence" value="ECO:0007669"/>
    <property type="project" value="InterPro"/>
</dbReference>
<reference evidence="16 17" key="1">
    <citation type="submission" date="2016-04" db="EMBL/GenBank/DDBJ databases">
        <title>A degradative enzymes factory behind the ericoid mycorrhizal symbiosis.</title>
        <authorList>
            <consortium name="DOE Joint Genome Institute"/>
            <person name="Martino E."/>
            <person name="Morin E."/>
            <person name="Grelet G."/>
            <person name="Kuo A."/>
            <person name="Kohler A."/>
            <person name="Daghino S."/>
            <person name="Barry K."/>
            <person name="Choi C."/>
            <person name="Cichocki N."/>
            <person name="Clum A."/>
            <person name="Copeland A."/>
            <person name="Hainaut M."/>
            <person name="Haridas S."/>
            <person name="Labutti K."/>
            <person name="Lindquist E."/>
            <person name="Lipzen A."/>
            <person name="Khouja H.-R."/>
            <person name="Murat C."/>
            <person name="Ohm R."/>
            <person name="Olson A."/>
            <person name="Spatafora J."/>
            <person name="Veneault-Fourrey C."/>
            <person name="Henrissat B."/>
            <person name="Grigoriev I."/>
            <person name="Martin F."/>
            <person name="Perotto S."/>
        </authorList>
    </citation>
    <scope>NUCLEOTIDE SEQUENCE [LARGE SCALE GENOMIC DNA]</scope>
    <source>
        <strain evidence="16 17">F</strain>
    </source>
</reference>
<dbReference type="SUPFAM" id="SSF53686">
    <property type="entry name" value="Tryptophan synthase beta subunit-like PLP-dependent enzymes"/>
    <property type="match status" value="1"/>
</dbReference>
<evidence type="ECO:0000313" key="17">
    <source>
        <dbReference type="Proteomes" id="UP000235786"/>
    </source>
</evidence>
<dbReference type="NCBIfam" id="TIGR00260">
    <property type="entry name" value="thrC"/>
    <property type="match status" value="1"/>
</dbReference>
<keyword evidence="10" id="KW-0456">Lyase</keyword>
<dbReference type="CDD" id="cd01560">
    <property type="entry name" value="Thr-synth_2"/>
    <property type="match status" value="1"/>
</dbReference>
<dbReference type="AlphaFoldDB" id="A0A2J6R9V0"/>
<dbReference type="STRING" id="1149755.A0A2J6R9V0"/>
<evidence type="ECO:0000256" key="8">
    <source>
        <dbReference type="ARBA" id="ARBA00022697"/>
    </source>
</evidence>
<comment type="catalytic activity">
    <reaction evidence="11">
        <text>O-phospho-L-homoserine + H2O = L-threonine + phosphate</text>
        <dbReference type="Rhea" id="RHEA:10840"/>
        <dbReference type="ChEBI" id="CHEBI:15377"/>
        <dbReference type="ChEBI" id="CHEBI:43474"/>
        <dbReference type="ChEBI" id="CHEBI:57590"/>
        <dbReference type="ChEBI" id="CHEBI:57926"/>
        <dbReference type="EC" id="4.2.3.1"/>
    </reaction>
    <physiologicalReaction direction="left-to-right" evidence="11">
        <dbReference type="Rhea" id="RHEA:10841"/>
    </physiologicalReaction>
</comment>
<evidence type="ECO:0000256" key="12">
    <source>
        <dbReference type="PIRSR" id="PIRSR604450-51"/>
    </source>
</evidence>
<dbReference type="Pfam" id="PF24857">
    <property type="entry name" value="THR4_C"/>
    <property type="match status" value="1"/>
</dbReference>
<evidence type="ECO:0000256" key="6">
    <source>
        <dbReference type="ARBA" id="ARBA00018679"/>
    </source>
</evidence>
<keyword evidence="7" id="KW-0028">Amino-acid biosynthesis</keyword>
<evidence type="ECO:0000256" key="7">
    <source>
        <dbReference type="ARBA" id="ARBA00022605"/>
    </source>
</evidence>